<dbReference type="OrthoDB" id="2593732at2759"/>
<dbReference type="Gene3D" id="4.10.240.10">
    <property type="entry name" value="Zn(2)-C6 fungal-type DNA-binding domain"/>
    <property type="match status" value="1"/>
</dbReference>
<evidence type="ECO:0000259" key="6">
    <source>
        <dbReference type="PROSITE" id="PS50048"/>
    </source>
</evidence>
<keyword evidence="1" id="KW-0805">Transcription regulation</keyword>
<feature type="compositionally biased region" description="Low complexity" evidence="5">
    <location>
        <begin position="16"/>
        <end position="33"/>
    </location>
</feature>
<gene>
    <name evidence="7" type="ORF">A1O1_00171</name>
</gene>
<feature type="domain" description="Zn(2)-C6 fungal-type" evidence="6">
    <location>
        <begin position="42"/>
        <end position="71"/>
    </location>
</feature>
<dbReference type="eggNOG" id="ENOG502SP7J">
    <property type="taxonomic scope" value="Eukaryota"/>
</dbReference>
<evidence type="ECO:0000256" key="4">
    <source>
        <dbReference type="ARBA" id="ARBA00023242"/>
    </source>
</evidence>
<feature type="region of interest" description="Disordered" evidence="5">
    <location>
        <begin position="136"/>
        <end position="166"/>
    </location>
</feature>
<dbReference type="RefSeq" id="XP_007719282.1">
    <property type="nucleotide sequence ID" value="XM_007721092.1"/>
</dbReference>
<keyword evidence="2" id="KW-0238">DNA-binding</keyword>
<feature type="compositionally biased region" description="Polar residues" evidence="5">
    <location>
        <begin position="151"/>
        <end position="163"/>
    </location>
</feature>
<dbReference type="HOGENOM" id="CLU_007003_8_2_1"/>
<feature type="region of interest" description="Disordered" evidence="5">
    <location>
        <begin position="1"/>
        <end position="39"/>
    </location>
</feature>
<dbReference type="InterPro" id="IPR053187">
    <property type="entry name" value="Notoamide_regulator"/>
</dbReference>
<dbReference type="PROSITE" id="PS50048">
    <property type="entry name" value="ZN2_CY6_FUNGAL_2"/>
    <property type="match status" value="1"/>
</dbReference>
<keyword evidence="4" id="KW-0539">Nucleus</keyword>
<dbReference type="Pfam" id="PF00172">
    <property type="entry name" value="Zn_clus"/>
    <property type="match status" value="1"/>
</dbReference>
<evidence type="ECO:0000256" key="5">
    <source>
        <dbReference type="SAM" id="MobiDB-lite"/>
    </source>
</evidence>
<dbReference type="CDD" id="cd12148">
    <property type="entry name" value="fungal_TF_MHR"/>
    <property type="match status" value="1"/>
</dbReference>
<dbReference type="SUPFAM" id="SSF57701">
    <property type="entry name" value="Zn2/Cys6 DNA-binding domain"/>
    <property type="match status" value="1"/>
</dbReference>
<dbReference type="InterPro" id="IPR001138">
    <property type="entry name" value="Zn2Cys6_DnaBD"/>
</dbReference>
<evidence type="ECO:0000313" key="7">
    <source>
        <dbReference type="EMBL" id="EXJ95053.1"/>
    </source>
</evidence>
<dbReference type="GO" id="GO:0006351">
    <property type="term" value="P:DNA-templated transcription"/>
    <property type="evidence" value="ECO:0007669"/>
    <property type="project" value="InterPro"/>
</dbReference>
<dbReference type="Proteomes" id="UP000019484">
    <property type="component" value="Unassembled WGS sequence"/>
</dbReference>
<dbReference type="EMBL" id="AMWN01000001">
    <property type="protein sequence ID" value="EXJ95053.1"/>
    <property type="molecule type" value="Genomic_DNA"/>
</dbReference>
<dbReference type="GO" id="GO:0003677">
    <property type="term" value="F:DNA binding"/>
    <property type="evidence" value="ECO:0007669"/>
    <property type="project" value="UniProtKB-KW"/>
</dbReference>
<keyword evidence="8" id="KW-1185">Reference proteome</keyword>
<dbReference type="GeneID" id="19155081"/>
<dbReference type="GO" id="GO:0008270">
    <property type="term" value="F:zinc ion binding"/>
    <property type="evidence" value="ECO:0007669"/>
    <property type="project" value="InterPro"/>
</dbReference>
<organism evidence="7 8">
    <name type="scientific">Capronia coronata CBS 617.96</name>
    <dbReference type="NCBI Taxonomy" id="1182541"/>
    <lineage>
        <taxon>Eukaryota</taxon>
        <taxon>Fungi</taxon>
        <taxon>Dikarya</taxon>
        <taxon>Ascomycota</taxon>
        <taxon>Pezizomycotina</taxon>
        <taxon>Eurotiomycetes</taxon>
        <taxon>Chaetothyriomycetidae</taxon>
        <taxon>Chaetothyriales</taxon>
        <taxon>Herpotrichiellaceae</taxon>
        <taxon>Capronia</taxon>
    </lineage>
</organism>
<dbReference type="PANTHER" id="PTHR47256">
    <property type="entry name" value="ZN(II)2CYS6 TRANSCRIPTION FACTOR (EUROFUNG)-RELATED"/>
    <property type="match status" value="1"/>
</dbReference>
<accession>W9YR76</accession>
<dbReference type="InterPro" id="IPR036864">
    <property type="entry name" value="Zn2-C6_fun-type_DNA-bd_sf"/>
</dbReference>
<dbReference type="CDD" id="cd00067">
    <property type="entry name" value="GAL4"/>
    <property type="match status" value="1"/>
</dbReference>
<dbReference type="STRING" id="1182541.W9YR76"/>
<proteinExistence type="predicted"/>
<dbReference type="PROSITE" id="PS00463">
    <property type="entry name" value="ZN2_CY6_FUNGAL_1"/>
    <property type="match status" value="1"/>
</dbReference>
<evidence type="ECO:0000256" key="1">
    <source>
        <dbReference type="ARBA" id="ARBA00023015"/>
    </source>
</evidence>
<reference evidence="7 8" key="1">
    <citation type="submission" date="2013-03" db="EMBL/GenBank/DDBJ databases">
        <title>The Genome Sequence of Capronia coronata CBS 617.96.</title>
        <authorList>
            <consortium name="The Broad Institute Genomics Platform"/>
            <person name="Cuomo C."/>
            <person name="de Hoog S."/>
            <person name="Gorbushina A."/>
            <person name="Walker B."/>
            <person name="Young S.K."/>
            <person name="Zeng Q."/>
            <person name="Gargeya S."/>
            <person name="Fitzgerald M."/>
            <person name="Haas B."/>
            <person name="Abouelleil A."/>
            <person name="Allen A.W."/>
            <person name="Alvarado L."/>
            <person name="Arachchi H.M."/>
            <person name="Berlin A.M."/>
            <person name="Chapman S.B."/>
            <person name="Gainer-Dewar J."/>
            <person name="Goldberg J."/>
            <person name="Griggs A."/>
            <person name="Gujja S."/>
            <person name="Hansen M."/>
            <person name="Howarth C."/>
            <person name="Imamovic A."/>
            <person name="Ireland A."/>
            <person name="Larimer J."/>
            <person name="McCowan C."/>
            <person name="Murphy C."/>
            <person name="Pearson M."/>
            <person name="Poon T.W."/>
            <person name="Priest M."/>
            <person name="Roberts A."/>
            <person name="Saif S."/>
            <person name="Shea T."/>
            <person name="Sisk P."/>
            <person name="Sykes S."/>
            <person name="Wortman J."/>
            <person name="Nusbaum C."/>
            <person name="Birren B."/>
        </authorList>
    </citation>
    <scope>NUCLEOTIDE SEQUENCE [LARGE SCALE GENOMIC DNA]</scope>
    <source>
        <strain evidence="7 8">CBS 617.96</strain>
    </source>
</reference>
<evidence type="ECO:0000256" key="2">
    <source>
        <dbReference type="ARBA" id="ARBA00023125"/>
    </source>
</evidence>
<name>W9YR76_9EURO</name>
<dbReference type="SMART" id="SM00066">
    <property type="entry name" value="GAL4"/>
    <property type="match status" value="1"/>
</dbReference>
<dbReference type="PANTHER" id="PTHR47256:SF1">
    <property type="entry name" value="ZN(II)2CYS6 TRANSCRIPTION FACTOR (EUROFUNG)"/>
    <property type="match status" value="1"/>
</dbReference>
<dbReference type="GO" id="GO:0000981">
    <property type="term" value="F:DNA-binding transcription factor activity, RNA polymerase II-specific"/>
    <property type="evidence" value="ECO:0007669"/>
    <property type="project" value="InterPro"/>
</dbReference>
<feature type="compositionally biased region" description="Pro residues" evidence="5">
    <location>
        <begin position="1"/>
        <end position="12"/>
    </location>
</feature>
<evidence type="ECO:0000256" key="3">
    <source>
        <dbReference type="ARBA" id="ARBA00023163"/>
    </source>
</evidence>
<evidence type="ECO:0000313" key="8">
    <source>
        <dbReference type="Proteomes" id="UP000019484"/>
    </source>
</evidence>
<protein>
    <recommendedName>
        <fullName evidence="6">Zn(2)-C6 fungal-type domain-containing protein</fullName>
    </recommendedName>
</protein>
<dbReference type="AlphaFoldDB" id="W9YR76"/>
<comment type="caution">
    <text evidence="7">The sequence shown here is derived from an EMBL/GenBank/DDBJ whole genome shotgun (WGS) entry which is preliminary data.</text>
</comment>
<sequence>MPPKQHPRPLAPAVPLTPTQASSTSSLPSSSTSRPRRNITTACRACRKRRSKCDDSTPCSQCIAKQTECVRDQAEDGRKKVAWKRKVEELEADQQFFPRLMEAIRNGDTTQVDKLIALIRDSASHEEIVDFIEVNFPQPESTAEDEEGRSRASTGQQSPSSHQIRLRKSSRNHFHPLVSVTAKPWTTVTDDDDLVSHLISLWFTWRHWCYPFVDRETFIPAMEAGNAQGAICTPYLVNMILADACFDYDYAEESTNYSPQKPLRDLFYAEGKRLADRAKKTGSIPAIQFLAIQSMYLDTMGVEKLSLSVMHDAVYRLQRLDKPGRLEKLQSQLTEDEALAAGQGFVHAAWATFMAVTRATFSLRSIPVMEPPRRELPAPCQGDSKQFWLPYPRKSPPILSHAQCHMYYHGRLFEIFYNINKTVFFTAGKPTSSVSRDLLEDQHRELALWHDDLIDCVQLVGINAPHTYSLHAQYHWAVIVLAELNFTMPIEDEDDSTLALLIPVIHMQHMTAALEIAELVYRQCRAWGVEHIPFSFLQPIDAALAAVMSDLEPIEHKAAFMKLAISLHSLSRRSVSAESLLRMLQLKLRQRQLMTSKDIKEMFRETNELWEARVFAAKLEGVVASRTDTFNPEPPKPTTAITQDEPYEMLIEKWNHFSLGATSSTSSSN</sequence>
<keyword evidence="3" id="KW-0804">Transcription</keyword>